<dbReference type="SUPFAM" id="SSF57414">
    <property type="entry name" value="Hairpin loop containing domain-like"/>
    <property type="match status" value="1"/>
</dbReference>
<keyword evidence="1" id="KW-0732">Signal</keyword>
<dbReference type="EMBL" id="JACVVK020000019">
    <property type="protein sequence ID" value="KAK7503519.1"/>
    <property type="molecule type" value="Genomic_DNA"/>
</dbReference>
<feature type="domain" description="Apple" evidence="2">
    <location>
        <begin position="110"/>
        <end position="191"/>
    </location>
</feature>
<gene>
    <name evidence="3" type="ORF">BaRGS_00005058</name>
</gene>
<dbReference type="Gene3D" id="3.50.4.10">
    <property type="entry name" value="Hepatocyte Growth Factor"/>
    <property type="match status" value="1"/>
</dbReference>
<dbReference type="Pfam" id="PF00024">
    <property type="entry name" value="PAN_1"/>
    <property type="match status" value="1"/>
</dbReference>
<feature type="chain" id="PRO_5044865109" description="Apple domain-containing protein" evidence="1">
    <location>
        <begin position="21"/>
        <end position="192"/>
    </location>
</feature>
<evidence type="ECO:0000313" key="4">
    <source>
        <dbReference type="Proteomes" id="UP001519460"/>
    </source>
</evidence>
<name>A0ABD0LVA2_9CAEN</name>
<proteinExistence type="predicted"/>
<dbReference type="InterPro" id="IPR003609">
    <property type="entry name" value="Pan_app"/>
</dbReference>
<dbReference type="AlphaFoldDB" id="A0ABD0LVA2"/>
<sequence>MTFTGRRFFLSWILLVHAQANNIVQQHAFRDPDADDMLFTQSVIFDAQVANRIGCGVVCANSPDCVTFTFTPVTSTFGKCRGYSEGMTSASVNSSMVGTKSYFFRENAACPFLSLGSTYLKYPGSVIWGFDMEYYSDYTDEQCADACLAHPLCRDFDIHTSAGDCYLHSVTPLDGVPFLESTDYDYSQRTCE</sequence>
<keyword evidence="4" id="KW-1185">Reference proteome</keyword>
<accession>A0ABD0LVA2</accession>
<protein>
    <recommendedName>
        <fullName evidence="2">Apple domain-containing protein</fullName>
    </recommendedName>
</protein>
<evidence type="ECO:0000259" key="2">
    <source>
        <dbReference type="PROSITE" id="PS50948"/>
    </source>
</evidence>
<reference evidence="3 4" key="1">
    <citation type="journal article" date="2023" name="Sci. Data">
        <title>Genome assembly of the Korean intertidal mud-creeper Batillaria attramentaria.</title>
        <authorList>
            <person name="Patra A.K."/>
            <person name="Ho P.T."/>
            <person name="Jun S."/>
            <person name="Lee S.J."/>
            <person name="Kim Y."/>
            <person name="Won Y.J."/>
        </authorList>
    </citation>
    <scope>NUCLEOTIDE SEQUENCE [LARGE SCALE GENOMIC DNA]</scope>
    <source>
        <strain evidence="3">Wonlab-2016</strain>
    </source>
</reference>
<evidence type="ECO:0000313" key="3">
    <source>
        <dbReference type="EMBL" id="KAK7503519.1"/>
    </source>
</evidence>
<feature type="signal peptide" evidence="1">
    <location>
        <begin position="1"/>
        <end position="20"/>
    </location>
</feature>
<dbReference type="PROSITE" id="PS50948">
    <property type="entry name" value="PAN"/>
    <property type="match status" value="1"/>
</dbReference>
<dbReference type="Proteomes" id="UP001519460">
    <property type="component" value="Unassembled WGS sequence"/>
</dbReference>
<evidence type="ECO:0000256" key="1">
    <source>
        <dbReference type="SAM" id="SignalP"/>
    </source>
</evidence>
<comment type="caution">
    <text evidence="3">The sequence shown here is derived from an EMBL/GenBank/DDBJ whole genome shotgun (WGS) entry which is preliminary data.</text>
</comment>
<organism evidence="3 4">
    <name type="scientific">Batillaria attramentaria</name>
    <dbReference type="NCBI Taxonomy" id="370345"/>
    <lineage>
        <taxon>Eukaryota</taxon>
        <taxon>Metazoa</taxon>
        <taxon>Spiralia</taxon>
        <taxon>Lophotrochozoa</taxon>
        <taxon>Mollusca</taxon>
        <taxon>Gastropoda</taxon>
        <taxon>Caenogastropoda</taxon>
        <taxon>Sorbeoconcha</taxon>
        <taxon>Cerithioidea</taxon>
        <taxon>Batillariidae</taxon>
        <taxon>Batillaria</taxon>
    </lineage>
</organism>